<dbReference type="SUPFAM" id="SSF54427">
    <property type="entry name" value="NTF2-like"/>
    <property type="match status" value="1"/>
</dbReference>
<dbReference type="Proteomes" id="UP001595818">
    <property type="component" value="Unassembled WGS sequence"/>
</dbReference>
<dbReference type="InterPro" id="IPR027843">
    <property type="entry name" value="DUF4440"/>
</dbReference>
<feature type="coiled-coil region" evidence="1">
    <location>
        <begin position="18"/>
        <end position="51"/>
    </location>
</feature>
<feature type="domain" description="DUF4440" evidence="2">
    <location>
        <begin position="29"/>
        <end position="138"/>
    </location>
</feature>
<evidence type="ECO:0000259" key="2">
    <source>
        <dbReference type="Pfam" id="PF14534"/>
    </source>
</evidence>
<proteinExistence type="predicted"/>
<dbReference type="Gene3D" id="3.10.450.50">
    <property type="match status" value="1"/>
</dbReference>
<gene>
    <name evidence="3" type="ORF">ACFPFU_03835</name>
</gene>
<keyword evidence="4" id="KW-1185">Reference proteome</keyword>
<comment type="caution">
    <text evidence="3">The sequence shown here is derived from an EMBL/GenBank/DDBJ whole genome shotgun (WGS) entry which is preliminary data.</text>
</comment>
<evidence type="ECO:0000256" key="1">
    <source>
        <dbReference type="SAM" id="Coils"/>
    </source>
</evidence>
<dbReference type="EMBL" id="JBHSJJ010000002">
    <property type="protein sequence ID" value="MFC4870803.1"/>
    <property type="molecule type" value="Genomic_DNA"/>
</dbReference>
<dbReference type="InterPro" id="IPR032710">
    <property type="entry name" value="NTF2-like_dom_sf"/>
</dbReference>
<evidence type="ECO:0000313" key="4">
    <source>
        <dbReference type="Proteomes" id="UP001595818"/>
    </source>
</evidence>
<sequence>MKNSLLFFVYMLTLKVAAQNTEQELIQHIHLLEQQEINAILEKDIKTLEEIWDPEFTVNNPYNMIVPDRQAVIDRIKDGVINYSVFTRDAEKTLVYDNMVITMGEEEIVPNSDNPAINRSMKRRYTNIWQNKNGRWVIVARHANQICSE</sequence>
<organism evidence="3 4">
    <name type="scientific">Negadavirga shengliensis</name>
    <dbReference type="NCBI Taxonomy" id="1389218"/>
    <lineage>
        <taxon>Bacteria</taxon>
        <taxon>Pseudomonadati</taxon>
        <taxon>Bacteroidota</taxon>
        <taxon>Cytophagia</taxon>
        <taxon>Cytophagales</taxon>
        <taxon>Cyclobacteriaceae</taxon>
        <taxon>Negadavirga</taxon>
    </lineage>
</organism>
<keyword evidence="1" id="KW-0175">Coiled coil</keyword>
<evidence type="ECO:0000313" key="3">
    <source>
        <dbReference type="EMBL" id="MFC4870803.1"/>
    </source>
</evidence>
<reference evidence="4" key="1">
    <citation type="journal article" date="2019" name="Int. J. Syst. Evol. Microbiol.">
        <title>The Global Catalogue of Microorganisms (GCM) 10K type strain sequencing project: providing services to taxonomists for standard genome sequencing and annotation.</title>
        <authorList>
            <consortium name="The Broad Institute Genomics Platform"/>
            <consortium name="The Broad Institute Genome Sequencing Center for Infectious Disease"/>
            <person name="Wu L."/>
            <person name="Ma J."/>
        </authorList>
    </citation>
    <scope>NUCLEOTIDE SEQUENCE [LARGE SCALE GENOMIC DNA]</scope>
    <source>
        <strain evidence="4">CGMCC 4.7466</strain>
    </source>
</reference>
<protein>
    <submittedName>
        <fullName evidence="3">Nuclear transport factor 2 family protein</fullName>
    </submittedName>
</protein>
<name>A0ABV9SWS8_9BACT</name>
<accession>A0ABV9SWS8</accession>
<dbReference type="Pfam" id="PF14534">
    <property type="entry name" value="DUF4440"/>
    <property type="match status" value="1"/>
</dbReference>
<dbReference type="RefSeq" id="WP_377061687.1">
    <property type="nucleotide sequence ID" value="NZ_JBHSJJ010000002.1"/>
</dbReference>